<proteinExistence type="predicted"/>
<protein>
    <submittedName>
        <fullName evidence="2">Phage protein</fullName>
    </submittedName>
</protein>
<reference evidence="2" key="1">
    <citation type="submission" date="2016-11" db="UniProtKB">
        <authorList>
            <consortium name="WormBaseParasite"/>
        </authorList>
    </citation>
    <scope>IDENTIFICATION</scope>
    <source>
        <strain evidence="2">KR3021</strain>
    </source>
</reference>
<sequence>MKKHDNKLIELKFEEMPIDEVVPMLATKYKQLQNEFNNTDKSATKYENMAQEINDELDAAKTILRIYSGNGIQVGNKRT</sequence>
<dbReference type="Proteomes" id="UP000095286">
    <property type="component" value="Unplaced"/>
</dbReference>
<organism evidence="1 2">
    <name type="scientific">Rhabditophanes sp. KR3021</name>
    <dbReference type="NCBI Taxonomy" id="114890"/>
    <lineage>
        <taxon>Eukaryota</taxon>
        <taxon>Metazoa</taxon>
        <taxon>Ecdysozoa</taxon>
        <taxon>Nematoda</taxon>
        <taxon>Chromadorea</taxon>
        <taxon>Rhabditida</taxon>
        <taxon>Tylenchina</taxon>
        <taxon>Panagrolaimomorpha</taxon>
        <taxon>Strongyloidoidea</taxon>
        <taxon>Alloionematidae</taxon>
        <taxon>Rhabditophanes</taxon>
    </lineage>
</organism>
<name>A0AC35U855_9BILA</name>
<accession>A0AC35U855</accession>
<evidence type="ECO:0000313" key="2">
    <source>
        <dbReference type="WBParaSite" id="RSKR_0000846700.1"/>
    </source>
</evidence>
<dbReference type="WBParaSite" id="RSKR_0000846700.1">
    <property type="protein sequence ID" value="RSKR_0000846700.1"/>
    <property type="gene ID" value="RSKR_0000846700"/>
</dbReference>
<evidence type="ECO:0000313" key="1">
    <source>
        <dbReference type="Proteomes" id="UP000095286"/>
    </source>
</evidence>